<gene>
    <name evidence="2" type="ORF">CINTURNW_2817</name>
</gene>
<name>U2NLD4_9CLOT</name>
<dbReference type="EMBL" id="APJA01000014">
    <property type="protein sequence ID" value="ERK29666.1"/>
    <property type="molecule type" value="Genomic_DNA"/>
</dbReference>
<dbReference type="PATRIC" id="fig|1294142.3.peg.2924"/>
<keyword evidence="3" id="KW-1185">Reference proteome</keyword>
<protein>
    <submittedName>
        <fullName evidence="2">Uncharacterized protein</fullName>
    </submittedName>
</protein>
<organism evidence="2 3">
    <name type="scientific">Clostridium intestinale URNW</name>
    <dbReference type="NCBI Taxonomy" id="1294142"/>
    <lineage>
        <taxon>Bacteria</taxon>
        <taxon>Bacillati</taxon>
        <taxon>Bacillota</taxon>
        <taxon>Clostridia</taxon>
        <taxon>Eubacteriales</taxon>
        <taxon>Clostridiaceae</taxon>
        <taxon>Clostridium</taxon>
    </lineage>
</organism>
<keyword evidence="1" id="KW-1133">Transmembrane helix</keyword>
<dbReference type="Proteomes" id="UP000016721">
    <property type="component" value="Unassembled WGS sequence"/>
</dbReference>
<proteinExistence type="predicted"/>
<comment type="caution">
    <text evidence="2">The sequence shown here is derived from an EMBL/GenBank/DDBJ whole genome shotgun (WGS) entry which is preliminary data.</text>
</comment>
<sequence>MDKKTGLCILGAVIGFMIFMISMYFLELSDVFAAIGVIGAMLMGYCLAGAFSSKIKAKVRK</sequence>
<keyword evidence="1" id="KW-0812">Transmembrane</keyword>
<evidence type="ECO:0000313" key="3">
    <source>
        <dbReference type="Proteomes" id="UP000016721"/>
    </source>
</evidence>
<accession>U2NLD4</accession>
<reference evidence="2 3" key="1">
    <citation type="journal article" date="2013" name="Genome Announc.">
        <title>Draft Genome Sequence of the Hydrogen- and Ethanol-Producing Bacterium Clostridium intestinale Strain URNW.</title>
        <authorList>
            <person name="Lal S."/>
            <person name="Ramachandran U."/>
            <person name="Zhang X."/>
            <person name="Sparling R."/>
            <person name="Levin D.B."/>
        </authorList>
    </citation>
    <scope>NUCLEOTIDE SEQUENCE [LARGE SCALE GENOMIC DNA]</scope>
    <source>
        <strain evidence="2 3">URNW</strain>
    </source>
</reference>
<feature type="transmembrane region" description="Helical" evidence="1">
    <location>
        <begin position="31"/>
        <end position="51"/>
    </location>
</feature>
<dbReference type="STRING" id="1294142.CINTURNW_2817"/>
<dbReference type="RefSeq" id="WP_021802798.1">
    <property type="nucleotide sequence ID" value="NZ_KI273145.1"/>
</dbReference>
<keyword evidence="1" id="KW-0472">Membrane</keyword>
<dbReference type="AlphaFoldDB" id="U2NLD4"/>
<feature type="transmembrane region" description="Helical" evidence="1">
    <location>
        <begin position="7"/>
        <end position="25"/>
    </location>
</feature>
<evidence type="ECO:0000313" key="2">
    <source>
        <dbReference type="EMBL" id="ERK29666.1"/>
    </source>
</evidence>
<dbReference type="HOGENOM" id="CLU_2914331_0_0_9"/>
<evidence type="ECO:0000256" key="1">
    <source>
        <dbReference type="SAM" id="Phobius"/>
    </source>
</evidence>